<comment type="caution">
    <text evidence="13">The sequence shown here is derived from an EMBL/GenBank/DDBJ whole genome shotgun (WGS) entry which is preliminary data.</text>
</comment>
<proteinExistence type="inferred from homology"/>
<evidence type="ECO:0000256" key="3">
    <source>
        <dbReference type="ARBA" id="ARBA00022448"/>
    </source>
</evidence>
<evidence type="ECO:0000256" key="5">
    <source>
        <dbReference type="ARBA" id="ARBA00022692"/>
    </source>
</evidence>
<accession>A0ABT3PHH0</accession>
<keyword evidence="9 12" id="KW-0472">Membrane</keyword>
<keyword evidence="11 12" id="KW-1006">Bacterial flagellum protein export</keyword>
<dbReference type="NCBIfam" id="NF009438">
    <property type="entry name" value="PRK12797.1"/>
    <property type="match status" value="1"/>
</dbReference>
<organism evidence="13 14">
    <name type="scientific">Fodinibius salsisoli</name>
    <dbReference type="NCBI Taxonomy" id="2820877"/>
    <lineage>
        <taxon>Bacteria</taxon>
        <taxon>Pseudomonadati</taxon>
        <taxon>Balneolota</taxon>
        <taxon>Balneolia</taxon>
        <taxon>Balneolales</taxon>
        <taxon>Balneolaceae</taxon>
        <taxon>Fodinibius</taxon>
    </lineage>
</organism>
<dbReference type="EMBL" id="JAGGJA010000001">
    <property type="protein sequence ID" value="MCW9705365.1"/>
    <property type="molecule type" value="Genomic_DNA"/>
</dbReference>
<reference evidence="13 14" key="1">
    <citation type="submission" date="2021-03" db="EMBL/GenBank/DDBJ databases">
        <title>Aliifodinibius sp. nov., a new bacterium isolated from saline soil.</title>
        <authorList>
            <person name="Galisteo C."/>
            <person name="De La Haba R."/>
            <person name="Sanchez-Porro C."/>
            <person name="Ventosa A."/>
        </authorList>
    </citation>
    <scope>NUCLEOTIDE SEQUENCE [LARGE SCALE GENOMIC DNA]</scope>
    <source>
        <strain evidence="13 14">1BSP15-2V2</strain>
    </source>
</reference>
<name>A0ABT3PHH0_9BACT</name>
<dbReference type="Proteomes" id="UP001207918">
    <property type="component" value="Unassembled WGS sequence"/>
</dbReference>
<dbReference type="NCBIfam" id="TIGR01103">
    <property type="entry name" value="fliP"/>
    <property type="match status" value="1"/>
</dbReference>
<feature type="transmembrane region" description="Helical" evidence="12">
    <location>
        <begin position="210"/>
        <end position="231"/>
    </location>
</feature>
<dbReference type="RefSeq" id="WP_265764028.1">
    <property type="nucleotide sequence ID" value="NZ_JAGGJA010000001.1"/>
</dbReference>
<comment type="subcellular location">
    <subcellularLocation>
        <location evidence="12">Cell membrane</location>
        <topology evidence="12">Multi-pass membrane protein</topology>
    </subcellularLocation>
    <subcellularLocation>
        <location evidence="12">Bacterial flagellum basal body</location>
    </subcellularLocation>
</comment>
<dbReference type="PANTHER" id="PTHR30587:SF0">
    <property type="entry name" value="FLAGELLAR BIOSYNTHETIC PROTEIN FLIP"/>
    <property type="match status" value="1"/>
</dbReference>
<evidence type="ECO:0000256" key="4">
    <source>
        <dbReference type="ARBA" id="ARBA00022475"/>
    </source>
</evidence>
<protein>
    <recommendedName>
        <fullName evidence="2 12">Flagellar biosynthetic protein FliP</fullName>
    </recommendedName>
</protein>
<evidence type="ECO:0000256" key="2">
    <source>
        <dbReference type="ARBA" id="ARBA00021714"/>
    </source>
</evidence>
<keyword evidence="13" id="KW-0969">Cilium</keyword>
<evidence type="ECO:0000313" key="13">
    <source>
        <dbReference type="EMBL" id="MCW9705365.1"/>
    </source>
</evidence>
<keyword evidence="5 12" id="KW-0812">Transmembrane</keyword>
<feature type="transmembrane region" description="Helical" evidence="12">
    <location>
        <begin position="106"/>
        <end position="125"/>
    </location>
</feature>
<keyword evidence="3 12" id="KW-0813">Transport</keyword>
<evidence type="ECO:0000256" key="12">
    <source>
        <dbReference type="RuleBase" id="RU362069"/>
    </source>
</evidence>
<keyword evidence="6 12" id="KW-1005">Bacterial flagellum biogenesis</keyword>
<gene>
    <name evidence="12 13" type="primary">fliP</name>
    <name evidence="13" type="ORF">J6I44_00800</name>
</gene>
<keyword evidence="10" id="KW-0975">Bacterial flagellum</keyword>
<evidence type="ECO:0000313" key="14">
    <source>
        <dbReference type="Proteomes" id="UP001207918"/>
    </source>
</evidence>
<dbReference type="InterPro" id="IPR005838">
    <property type="entry name" value="T3SS_IM_P"/>
</dbReference>
<evidence type="ECO:0000256" key="7">
    <source>
        <dbReference type="ARBA" id="ARBA00022927"/>
    </source>
</evidence>
<evidence type="ECO:0000256" key="6">
    <source>
        <dbReference type="ARBA" id="ARBA00022795"/>
    </source>
</evidence>
<dbReference type="PANTHER" id="PTHR30587">
    <property type="entry name" value="FLAGELLAR BIOSYNTHETIC PROTEIN FLIP"/>
    <property type="match status" value="1"/>
</dbReference>
<keyword evidence="13" id="KW-0282">Flagellum</keyword>
<keyword evidence="14" id="KW-1185">Reference proteome</keyword>
<comment type="similarity">
    <text evidence="1 12">Belongs to the FliP/MopC/SpaP family.</text>
</comment>
<keyword evidence="7 12" id="KW-0653">Protein transport</keyword>
<keyword evidence="8 12" id="KW-1133">Transmembrane helix</keyword>
<evidence type="ECO:0000256" key="10">
    <source>
        <dbReference type="ARBA" id="ARBA00023143"/>
    </source>
</evidence>
<feature type="transmembrane region" description="Helical" evidence="12">
    <location>
        <begin position="237"/>
        <end position="256"/>
    </location>
</feature>
<dbReference type="Pfam" id="PF00813">
    <property type="entry name" value="FliP"/>
    <property type="match status" value="1"/>
</dbReference>
<feature type="transmembrane region" description="Helical" evidence="12">
    <location>
        <begin position="61"/>
        <end position="94"/>
    </location>
</feature>
<dbReference type="InterPro" id="IPR005837">
    <property type="entry name" value="FliP"/>
</dbReference>
<dbReference type="PRINTS" id="PR00951">
    <property type="entry name" value="FLGBIOSNFLIP"/>
</dbReference>
<sequence>MNMSGIFSWKKIGIIGSLLVLLLPVSGWASSLSYTGLGVPAFLQAAPTIDLGMEGEDLSVAIQALILVTVLSFGSAFITMMTSFTRIVIVFFFLRMGLGTQQSPPNKVLIGLALFLTIFIMMPTFQQVNDDAVQPYLNEEITQMEALGEASTPLKEFMVKQTREKELLFFMDMVEIESVDSVEEMPFYIVVPSFVMSELRVAFQIGFMIYLPFVVIDLVVSAVLLSMGIMFLPPVLVSLPFKILVFVLTDGWYLLVQSLVQSFN</sequence>
<keyword evidence="13" id="KW-0966">Cell projection</keyword>
<dbReference type="PRINTS" id="PR01302">
    <property type="entry name" value="TYPE3IMPPROT"/>
</dbReference>
<evidence type="ECO:0000256" key="9">
    <source>
        <dbReference type="ARBA" id="ARBA00023136"/>
    </source>
</evidence>
<keyword evidence="4 12" id="KW-1003">Cell membrane</keyword>
<evidence type="ECO:0000256" key="11">
    <source>
        <dbReference type="ARBA" id="ARBA00023225"/>
    </source>
</evidence>
<comment type="function">
    <text evidence="12">Plays a role in the flagellum-specific transport system.</text>
</comment>
<evidence type="ECO:0000256" key="1">
    <source>
        <dbReference type="ARBA" id="ARBA00006257"/>
    </source>
</evidence>
<evidence type="ECO:0000256" key="8">
    <source>
        <dbReference type="ARBA" id="ARBA00022989"/>
    </source>
</evidence>